<dbReference type="EMBL" id="QCYY01001554">
    <property type="protein sequence ID" value="ROT77219.1"/>
    <property type="molecule type" value="Genomic_DNA"/>
</dbReference>
<feature type="transmembrane region" description="Helical" evidence="2">
    <location>
        <begin position="106"/>
        <end position="131"/>
    </location>
</feature>
<keyword evidence="2" id="KW-0812">Transmembrane</keyword>
<keyword evidence="2" id="KW-0472">Membrane</keyword>
<accession>A0A423TLA3</accession>
<feature type="compositionally biased region" description="Basic and acidic residues" evidence="1">
    <location>
        <begin position="327"/>
        <end position="357"/>
    </location>
</feature>
<evidence type="ECO:0000313" key="4">
    <source>
        <dbReference type="Proteomes" id="UP000283509"/>
    </source>
</evidence>
<gene>
    <name evidence="3" type="ORF">C7M84_004142</name>
</gene>
<evidence type="ECO:0000256" key="1">
    <source>
        <dbReference type="SAM" id="MobiDB-lite"/>
    </source>
</evidence>
<sequence length="396" mass="42710">MRKSSTPAKPRQRPGIVAEGIVLQGTRTSSSSVYVRGVTCLGAAKSAASAAKSSALLVVRGWVQCIHSPTHKQACELYMPACALVCQGRSTFPSVLSFLAPKVRSIILFIFFPLVSSSPLFLSIFFPFALLPSSFSSLSPPSSFPPSIFLSFPFSTPPINLSFHLSLFLPSITIPSCLTHFPLHSPLPILHPSPLHSPPPSLSLIPLPLSPIPLPPHLSPHPFSPFTPSLPLPHPPTPLPHPTPPPPLSPSLFSIHPPLPPSPSSPYASPPSHSPYLSPHPFSPFTPSLPPSPSSPYPFTLLSRTTGSPKLRPQINKRDVITAGKTLHGENEEAARRRAGRPMRDMERGRGGEREQTPHFTPHSPRPHSRNEALALAELPQLKAARLPNAKPLNLI</sequence>
<name>A0A423TLA3_PENVA</name>
<dbReference type="AlphaFoldDB" id="A0A423TLA3"/>
<feature type="region of interest" description="Disordered" evidence="1">
    <location>
        <begin position="326"/>
        <end position="373"/>
    </location>
</feature>
<reference evidence="3 4" key="2">
    <citation type="submission" date="2019-01" db="EMBL/GenBank/DDBJ databases">
        <title>The decoding of complex shrimp genome reveals the adaptation for benthos swimmer, frequently molting mechanism and breeding impact on genome.</title>
        <authorList>
            <person name="Sun Y."/>
            <person name="Gao Y."/>
            <person name="Yu Y."/>
        </authorList>
    </citation>
    <scope>NUCLEOTIDE SEQUENCE [LARGE SCALE GENOMIC DNA]</scope>
    <source>
        <tissue evidence="3">Muscle</tissue>
    </source>
</reference>
<reference evidence="3 4" key="1">
    <citation type="submission" date="2018-04" db="EMBL/GenBank/DDBJ databases">
        <authorList>
            <person name="Zhang X."/>
            <person name="Yuan J."/>
            <person name="Li F."/>
            <person name="Xiang J."/>
        </authorList>
    </citation>
    <scope>NUCLEOTIDE SEQUENCE [LARGE SCALE GENOMIC DNA]</scope>
    <source>
        <tissue evidence="3">Muscle</tissue>
    </source>
</reference>
<feature type="compositionally biased region" description="Pro residues" evidence="1">
    <location>
        <begin position="229"/>
        <end position="249"/>
    </location>
</feature>
<evidence type="ECO:0000256" key="2">
    <source>
        <dbReference type="SAM" id="Phobius"/>
    </source>
</evidence>
<keyword evidence="2" id="KW-1133">Transmembrane helix</keyword>
<dbReference type="PRINTS" id="PR01217">
    <property type="entry name" value="PRICHEXTENSN"/>
</dbReference>
<proteinExistence type="predicted"/>
<keyword evidence="4" id="KW-1185">Reference proteome</keyword>
<organism evidence="3 4">
    <name type="scientific">Penaeus vannamei</name>
    <name type="common">Whiteleg shrimp</name>
    <name type="synonym">Litopenaeus vannamei</name>
    <dbReference type="NCBI Taxonomy" id="6689"/>
    <lineage>
        <taxon>Eukaryota</taxon>
        <taxon>Metazoa</taxon>
        <taxon>Ecdysozoa</taxon>
        <taxon>Arthropoda</taxon>
        <taxon>Crustacea</taxon>
        <taxon>Multicrustacea</taxon>
        <taxon>Malacostraca</taxon>
        <taxon>Eumalacostraca</taxon>
        <taxon>Eucarida</taxon>
        <taxon>Decapoda</taxon>
        <taxon>Dendrobranchiata</taxon>
        <taxon>Penaeoidea</taxon>
        <taxon>Penaeidae</taxon>
        <taxon>Penaeus</taxon>
    </lineage>
</organism>
<feature type="compositionally biased region" description="Pro residues" evidence="1">
    <location>
        <begin position="257"/>
        <end position="273"/>
    </location>
</feature>
<dbReference type="Proteomes" id="UP000283509">
    <property type="component" value="Unassembled WGS sequence"/>
</dbReference>
<feature type="region of interest" description="Disordered" evidence="1">
    <location>
        <begin position="229"/>
        <end position="275"/>
    </location>
</feature>
<protein>
    <submittedName>
        <fullName evidence="3">Uncharacterized protein</fullName>
    </submittedName>
</protein>
<evidence type="ECO:0000313" key="3">
    <source>
        <dbReference type="EMBL" id="ROT77219.1"/>
    </source>
</evidence>
<comment type="caution">
    <text evidence="3">The sequence shown here is derived from an EMBL/GenBank/DDBJ whole genome shotgun (WGS) entry which is preliminary data.</text>
</comment>